<feature type="transmembrane region" description="Helical" evidence="1">
    <location>
        <begin position="325"/>
        <end position="346"/>
    </location>
</feature>
<dbReference type="Gene3D" id="2.130.10.10">
    <property type="entry name" value="YVTN repeat-like/Quinoprotein amine dehydrogenase"/>
    <property type="match status" value="1"/>
</dbReference>
<reference evidence="2" key="1">
    <citation type="submission" date="2023-03" db="EMBL/GenBank/DDBJ databases">
        <authorList>
            <person name="Steffen K."/>
            <person name="Cardenas P."/>
        </authorList>
    </citation>
    <scope>NUCLEOTIDE SEQUENCE</scope>
</reference>
<keyword evidence="1" id="KW-1133">Transmembrane helix</keyword>
<dbReference type="InterPro" id="IPR015943">
    <property type="entry name" value="WD40/YVTN_repeat-like_dom_sf"/>
</dbReference>
<accession>A0AA35X944</accession>
<keyword evidence="1" id="KW-0472">Membrane</keyword>
<evidence type="ECO:0000313" key="3">
    <source>
        <dbReference type="Proteomes" id="UP001174909"/>
    </source>
</evidence>
<dbReference type="Proteomes" id="UP001174909">
    <property type="component" value="Unassembled WGS sequence"/>
</dbReference>
<evidence type="ECO:0008006" key="4">
    <source>
        <dbReference type="Google" id="ProtNLM"/>
    </source>
</evidence>
<keyword evidence="3" id="KW-1185">Reference proteome</keyword>
<dbReference type="AlphaFoldDB" id="A0AA35X944"/>
<keyword evidence="1" id="KW-0812">Transmembrane</keyword>
<organism evidence="2 3">
    <name type="scientific">Geodia barretti</name>
    <name type="common">Barrett's horny sponge</name>
    <dbReference type="NCBI Taxonomy" id="519541"/>
    <lineage>
        <taxon>Eukaryota</taxon>
        <taxon>Metazoa</taxon>
        <taxon>Porifera</taxon>
        <taxon>Demospongiae</taxon>
        <taxon>Heteroscleromorpha</taxon>
        <taxon>Tetractinellida</taxon>
        <taxon>Astrophorina</taxon>
        <taxon>Geodiidae</taxon>
        <taxon>Geodia</taxon>
    </lineage>
</organism>
<protein>
    <recommendedName>
        <fullName evidence="4">Sortilin N-terminal domain-containing protein</fullName>
    </recommendedName>
</protein>
<comment type="caution">
    <text evidence="2">The sequence shown here is derived from an EMBL/GenBank/DDBJ whole genome shotgun (WGS) entry which is preliminary data.</text>
</comment>
<dbReference type="SUPFAM" id="SSF110296">
    <property type="entry name" value="Oligoxyloglucan reducing end-specific cellobiohydrolase"/>
    <property type="match status" value="1"/>
</dbReference>
<proteinExistence type="predicted"/>
<sequence>MQGTKLDRIGITNGALLGKPIQALAAAGNVVYAGTQGGLYRYYKALPADTTTAIGGDATNTQNVKPKVWHKVQGTPFDTISIQAINVPNWNNTQIYVGTQKGLYSSKDLGETWREVAPQIYSDRSIVSIVSVVDTNGDKAIYVASTAVIDAMPSERTVPTPKVTTVHWYLEDSSLEWNPLPSITHPVYALASGGKTWIVPQASIGLRLEDPSRASDIELYAGTPDGLYEWHRLGTWRKTEGTAAASLLTSAPSGVYIGNGTSILHRAVPTAGWQPFATRNEGISYTYRDEPIVRQVKTYLTERIPAIAQTGGEAVGEAFQFAGSIAFGFGGFLATVSLAFIVFVYASQSFDNYFRSFIALVPELHRETVKPIYAKLIGTYNNS</sequence>
<evidence type="ECO:0000313" key="2">
    <source>
        <dbReference type="EMBL" id="CAI8042790.1"/>
    </source>
</evidence>
<dbReference type="EMBL" id="CASHTH010003283">
    <property type="protein sequence ID" value="CAI8042790.1"/>
    <property type="molecule type" value="Genomic_DNA"/>
</dbReference>
<gene>
    <name evidence="2" type="ORF">GBAR_LOCUS23726</name>
</gene>
<name>A0AA35X944_GEOBA</name>
<evidence type="ECO:0000256" key="1">
    <source>
        <dbReference type="SAM" id="Phobius"/>
    </source>
</evidence>